<accession>A0ABW8VPK9</accession>
<evidence type="ECO:0000313" key="3">
    <source>
        <dbReference type="Proteomes" id="UP001628668"/>
    </source>
</evidence>
<reference evidence="2 3" key="1">
    <citation type="submission" date="2024-12" db="EMBL/GenBank/DDBJ databases">
        <authorList>
            <person name="Li X."/>
            <person name="Zhang D."/>
        </authorList>
    </citation>
    <scope>NUCLEOTIDE SEQUENCE [LARGE SCALE GENOMIC DNA]</scope>
    <source>
        <strain evidence="2 3">JCM19602</strain>
    </source>
</reference>
<gene>
    <name evidence="2" type="ORF">ACKA06_08440</name>
</gene>
<comment type="caution">
    <text evidence="2">The sequence shown here is derived from an EMBL/GenBank/DDBJ whole genome shotgun (WGS) entry which is preliminary data.</text>
</comment>
<dbReference type="EMBL" id="JBJOSA010000005">
    <property type="protein sequence ID" value="MFL8936810.1"/>
    <property type="molecule type" value="Genomic_DNA"/>
</dbReference>
<feature type="transmembrane region" description="Helical" evidence="1">
    <location>
        <begin position="12"/>
        <end position="29"/>
    </location>
</feature>
<dbReference type="RefSeq" id="WP_214874092.1">
    <property type="nucleotide sequence ID" value="NZ_JBJOSA010000005.1"/>
</dbReference>
<keyword evidence="1" id="KW-0472">Membrane</keyword>
<feature type="transmembrane region" description="Helical" evidence="1">
    <location>
        <begin position="35"/>
        <end position="51"/>
    </location>
</feature>
<keyword evidence="1" id="KW-1133">Transmembrane helix</keyword>
<proteinExistence type="predicted"/>
<sequence length="62" mass="7021">MNKKVLTDIKSVMGFITALSLSIASIIFAVRENQLWVVAIVFSLVILALSVRRAERLYREVQ</sequence>
<keyword evidence="3" id="KW-1185">Reference proteome</keyword>
<evidence type="ECO:0000313" key="2">
    <source>
        <dbReference type="EMBL" id="MFL8936810.1"/>
    </source>
</evidence>
<protein>
    <submittedName>
        <fullName evidence="2">Uncharacterized protein</fullName>
    </submittedName>
</protein>
<evidence type="ECO:0000256" key="1">
    <source>
        <dbReference type="SAM" id="Phobius"/>
    </source>
</evidence>
<keyword evidence="1" id="KW-0812">Transmembrane</keyword>
<name>A0ABW8VPK9_9BACI</name>
<dbReference type="Proteomes" id="UP001628668">
    <property type="component" value="Unassembled WGS sequence"/>
</dbReference>
<organism evidence="2 3">
    <name type="scientific">Rossellomorea oryzaecorticis</name>
    <dbReference type="NCBI Taxonomy" id="1396505"/>
    <lineage>
        <taxon>Bacteria</taxon>
        <taxon>Bacillati</taxon>
        <taxon>Bacillota</taxon>
        <taxon>Bacilli</taxon>
        <taxon>Bacillales</taxon>
        <taxon>Bacillaceae</taxon>
        <taxon>Rossellomorea</taxon>
    </lineage>
</organism>